<keyword evidence="6" id="KW-1185">Reference proteome</keyword>
<evidence type="ECO:0000256" key="1">
    <source>
        <dbReference type="ARBA" id="ARBA00010587"/>
    </source>
</evidence>
<dbReference type="InterPro" id="IPR012312">
    <property type="entry name" value="Hemerythrin-like"/>
</dbReference>
<dbReference type="AlphaFoldDB" id="A0A934WP63"/>
<keyword evidence="2" id="KW-0479">Metal-binding</keyword>
<keyword evidence="3" id="KW-0408">Iron</keyword>
<sequence length="143" mass="15619">MQANERNPVVLGFAPMDDVHAEFDAIIARAQACSDAEFPACLAEVIAHLRAHFGAEDAWMRETDFPPGDCHVDEHAAVLKSADEVAPLVAQGRIDIGRSFVAELARWFPGHADYLDSALAAWMCKRRLGGKPVVLQRRPRSGG</sequence>
<dbReference type="InterPro" id="IPR012827">
    <property type="entry name" value="Hemerythrin_metal-bd"/>
</dbReference>
<dbReference type="RefSeq" id="WP_201175141.1">
    <property type="nucleotide sequence ID" value="NZ_JAEPWM010000009.1"/>
</dbReference>
<dbReference type="Gene3D" id="1.20.120.50">
    <property type="entry name" value="Hemerythrin-like"/>
    <property type="match status" value="1"/>
</dbReference>
<proteinExistence type="inferred from homology"/>
<reference evidence="5" key="1">
    <citation type="journal article" date="2012" name="J. Microbiol. Biotechnol.">
        <title>Ramlibacter ginsenosidimutans sp. nov., with ginsenoside-converting activity.</title>
        <authorList>
            <person name="Wang L."/>
            <person name="An D.S."/>
            <person name="Kim S.G."/>
            <person name="Jin F.X."/>
            <person name="Kim S.C."/>
            <person name="Lee S.T."/>
            <person name="Im W.T."/>
        </authorList>
    </citation>
    <scope>NUCLEOTIDE SEQUENCE</scope>
    <source>
        <strain evidence="5">KACC 17527</strain>
    </source>
</reference>
<gene>
    <name evidence="5" type="ORF">JJB11_19130</name>
</gene>
<feature type="domain" description="Hemerythrin-like" evidence="4">
    <location>
        <begin position="16"/>
        <end position="119"/>
    </location>
</feature>
<dbReference type="SUPFAM" id="SSF47188">
    <property type="entry name" value="Hemerythrin-like"/>
    <property type="match status" value="1"/>
</dbReference>
<evidence type="ECO:0000256" key="3">
    <source>
        <dbReference type="ARBA" id="ARBA00023004"/>
    </source>
</evidence>
<comment type="similarity">
    <text evidence="1">Belongs to the hemerythrin family.</text>
</comment>
<comment type="caution">
    <text evidence="5">The sequence shown here is derived from an EMBL/GenBank/DDBJ whole genome shotgun (WGS) entry which is preliminary data.</text>
</comment>
<name>A0A934WP63_9BURK</name>
<organism evidence="5 6">
    <name type="scientific">Ramlibacter ginsenosidimutans</name>
    <dbReference type="NCBI Taxonomy" id="502333"/>
    <lineage>
        <taxon>Bacteria</taxon>
        <taxon>Pseudomonadati</taxon>
        <taxon>Pseudomonadota</taxon>
        <taxon>Betaproteobacteria</taxon>
        <taxon>Burkholderiales</taxon>
        <taxon>Comamonadaceae</taxon>
        <taxon>Ramlibacter</taxon>
    </lineage>
</organism>
<evidence type="ECO:0000313" key="6">
    <source>
        <dbReference type="Proteomes" id="UP000630528"/>
    </source>
</evidence>
<dbReference type="InterPro" id="IPR035938">
    <property type="entry name" value="Hemerythrin-like_sf"/>
</dbReference>
<evidence type="ECO:0000259" key="4">
    <source>
        <dbReference type="Pfam" id="PF01814"/>
    </source>
</evidence>
<reference evidence="5" key="2">
    <citation type="submission" date="2021-01" db="EMBL/GenBank/DDBJ databases">
        <authorList>
            <person name="Kang M."/>
        </authorList>
    </citation>
    <scope>NUCLEOTIDE SEQUENCE</scope>
    <source>
        <strain evidence="5">KACC 17527</strain>
    </source>
</reference>
<dbReference type="Pfam" id="PF01814">
    <property type="entry name" value="Hemerythrin"/>
    <property type="match status" value="1"/>
</dbReference>
<dbReference type="Proteomes" id="UP000630528">
    <property type="component" value="Unassembled WGS sequence"/>
</dbReference>
<evidence type="ECO:0000256" key="2">
    <source>
        <dbReference type="ARBA" id="ARBA00022723"/>
    </source>
</evidence>
<protein>
    <submittedName>
        <fullName evidence="5">Hemerythrin</fullName>
    </submittedName>
</protein>
<dbReference type="CDD" id="cd12107">
    <property type="entry name" value="Hemerythrin"/>
    <property type="match status" value="1"/>
</dbReference>
<evidence type="ECO:0000313" key="5">
    <source>
        <dbReference type="EMBL" id="MBK6008223.1"/>
    </source>
</evidence>
<accession>A0A934WP63</accession>
<dbReference type="GO" id="GO:0046872">
    <property type="term" value="F:metal ion binding"/>
    <property type="evidence" value="ECO:0007669"/>
    <property type="project" value="UniProtKB-KW"/>
</dbReference>
<dbReference type="EMBL" id="JAEPWM010000009">
    <property type="protein sequence ID" value="MBK6008223.1"/>
    <property type="molecule type" value="Genomic_DNA"/>
</dbReference>